<evidence type="ECO:0000313" key="3">
    <source>
        <dbReference type="Proteomes" id="UP001595891"/>
    </source>
</evidence>
<protein>
    <recommendedName>
        <fullName evidence="4">Abortive infection protein</fullName>
    </recommendedName>
</protein>
<dbReference type="RefSeq" id="WP_262850911.1">
    <property type="nucleotide sequence ID" value="NZ_JANZYP010000128.1"/>
</dbReference>
<dbReference type="SUPFAM" id="SSF51445">
    <property type="entry name" value="(Trans)glycosidases"/>
    <property type="match status" value="1"/>
</dbReference>
<dbReference type="EMBL" id="JBHSFN010000063">
    <property type="protein sequence ID" value="MFC4592547.1"/>
    <property type="molecule type" value="Genomic_DNA"/>
</dbReference>
<comment type="caution">
    <text evidence="2">The sequence shown here is derived from an EMBL/GenBank/DDBJ whole genome shotgun (WGS) entry which is preliminary data.</text>
</comment>
<name>A0ABV9ESA7_9ACTN</name>
<proteinExistence type="predicted"/>
<dbReference type="Gene3D" id="3.20.20.80">
    <property type="entry name" value="Glycosidases"/>
    <property type="match status" value="1"/>
</dbReference>
<accession>A0ABV9ESA7</accession>
<evidence type="ECO:0008006" key="4">
    <source>
        <dbReference type="Google" id="ProtNLM"/>
    </source>
</evidence>
<evidence type="ECO:0000256" key="1">
    <source>
        <dbReference type="SAM" id="MobiDB-lite"/>
    </source>
</evidence>
<organism evidence="2 3">
    <name type="scientific">Sphaerisporangium corydalis</name>
    <dbReference type="NCBI Taxonomy" id="1441875"/>
    <lineage>
        <taxon>Bacteria</taxon>
        <taxon>Bacillati</taxon>
        <taxon>Actinomycetota</taxon>
        <taxon>Actinomycetes</taxon>
        <taxon>Streptosporangiales</taxon>
        <taxon>Streptosporangiaceae</taxon>
        <taxon>Sphaerisporangium</taxon>
    </lineage>
</organism>
<gene>
    <name evidence="2" type="ORF">ACFO8L_41140</name>
</gene>
<dbReference type="InterPro" id="IPR017853">
    <property type="entry name" value="GH"/>
</dbReference>
<keyword evidence="3" id="KW-1185">Reference proteome</keyword>
<dbReference type="Proteomes" id="UP001595891">
    <property type="component" value="Unassembled WGS sequence"/>
</dbReference>
<sequence>MQLRGINYDTGFGGAVGDRSRIDFDPDVVRRELEIIAADLHCDAVRISGDDPDRLALAAHAAVDAGLLVWFAPFPMDLTPAQLLPYFKNCAERAEEIRARDPRTVLVLGCEMSLFCTGFVPGAYLMERLQNAMNPQAWAGHTPELDFNEMLRGLAGVARERFGGKVTYASGEWEDIDWSGFDFAAVNLYRDADNAAEFPQIVRNFGTHGKPLVITEFGCCTYRGAAEAGGTGWTIVDQSATPRVLNGDHVRDESVQVSYFHEVMDVFEAEDVHGAFWFSFALYEAPFDPDPRRDLDMASYGVVKVLKGQQGRRYPDMTWEPKPVFDALANRFGAPRIHTPAEPLGRSGPLRDSSG</sequence>
<reference evidence="3" key="1">
    <citation type="journal article" date="2019" name="Int. J. Syst. Evol. Microbiol.">
        <title>The Global Catalogue of Microorganisms (GCM) 10K type strain sequencing project: providing services to taxonomists for standard genome sequencing and annotation.</title>
        <authorList>
            <consortium name="The Broad Institute Genomics Platform"/>
            <consortium name="The Broad Institute Genome Sequencing Center for Infectious Disease"/>
            <person name="Wu L."/>
            <person name="Ma J."/>
        </authorList>
    </citation>
    <scope>NUCLEOTIDE SEQUENCE [LARGE SCALE GENOMIC DNA]</scope>
    <source>
        <strain evidence="3">CCUG 49560</strain>
    </source>
</reference>
<feature type="region of interest" description="Disordered" evidence="1">
    <location>
        <begin position="336"/>
        <end position="355"/>
    </location>
</feature>
<evidence type="ECO:0000313" key="2">
    <source>
        <dbReference type="EMBL" id="MFC4592547.1"/>
    </source>
</evidence>